<proteinExistence type="predicted"/>
<dbReference type="Gene3D" id="2.70.70.10">
    <property type="entry name" value="Glucose Permease (Domain IIA)"/>
    <property type="match status" value="1"/>
</dbReference>
<dbReference type="CDD" id="cd12797">
    <property type="entry name" value="M23_peptidase"/>
    <property type="match status" value="1"/>
</dbReference>
<dbReference type="RefSeq" id="WP_068872751.1">
    <property type="nucleotide sequence ID" value="NZ_MCRM02000043.1"/>
</dbReference>
<evidence type="ECO:0000313" key="5">
    <source>
        <dbReference type="Proteomes" id="UP000094669"/>
    </source>
</evidence>
<gene>
    <name evidence="4" type="ORF">BES34_021185</name>
</gene>
<evidence type="ECO:0000313" key="4">
    <source>
        <dbReference type="EMBL" id="PNV71617.1"/>
    </source>
</evidence>
<accession>A0ABX4YCM7</accession>
<sequence>MKSRLRGAAKNRNSALQSVSTSLTQGITAAENVSLLSAANTALLNSRMSYIDGMVGNLSSQLTFTDSGLGQLLKANGDTIYTGKAGKDGNQYIADIDGNMKRDANGNGITLQSFINSTCGQGLANAACAAYTTKEYASVVANADGSITLTKNMHTGTSSLTGGDAGDSGNYRYDTTQRQFTIAAPGVVALDSQNTTVTGNMGMDSNGGSFRKGELMASTGVKSGSSLNIFDSSSVGNLVSSAFTNLQDYMSGANLQKMAQEMTGGLGYIDKQDSMLLSAAQTDAQNKAQTASLIADYAKNVLLGGVSTGDWVKGQVKSATQSLIATALTNTFDLSPEAASFLAGAWQDKIAAKNAEHSINNSFTNVGTLVATGGMSLVAGAELKIAGNIPGLSGISKAIMDVSYPGQEADIQKYKNDKFQAYGLAVTEFGKMNGWDPTVTQQFSQYAVDAMRNKSAKQELGMTGPALSLGRIGNELNTMAASLEGPLAEGMGALTHAISTGLAGLHVISGSKAEDFNDATRIAINDIKLKGNKDAVTQYKADQVSSAGFVVQQYGKANGWSQAQIDQYAKMAEQFVQRQQGKQELNRDKLLLDAANLATGGLLEADQQLLHGGLESTVAKFAGGVMKTLGDLGHDLGVISASDNKSIYKQSSDFQHTIDLSKAKGEANTGNVSLSQQIKQATRDKVFDAIGEMLSPNFGGADPHAIGQLLEQYENQQTARKNAANQRLEDAAQGVAIVTAAIITGLSGGAGAPLLEAATALSTGAAVTADGAMMLTAVGANIATQTYVGSRVGGTNGAVAGFANGVISAATMATETPVSGYISYTPHQNANIITGQQEVAGGWGGGIVAAGTVGQGAMKGLGVNGGLSFTPGNGLTMNVNANLPNANGTYVGISYNTSNGGYTVNGGYNIAKYGNNNFGLNVSASDTGVVNAGVNYSYSGGGDNRWTNTLSNFGGAFLNFSNTGEISLSNQFKGVNTVSVGYNTDTHSFGPLGINGSFSTDFLTSLVQEHAAATYENDQLLASAKVDQAKSYGDILVQMGEFTPEEIANLHTDPNGNEKIVAAFNEIKQNAIDSGNEGAFGQRLQDAINNLNQQNNTDIPVNNPLNDRSSWPQNADEQAAADFYYAAAEAARKQEEENGVLLADNSNPDGSTSPFGDGTAWDGKIVSGGNSVEEGVGGDNGKGKNSNDEKLPNQRAIVHTHEYSEGTRVGSGKLNIREGVSNPFGDPTSKDIKLSAAWGKGGYPQSGKDHTGADFIGPSGSKINAAISGIVVNITKGASIIDETGRPRGVFSEKGENGEKVYYKFTSSGSTERLTKAELDSLANQPKSNSGNSITIRTSVGGNTYELTYKHLQNAPTLKSGQPIKAGASVGIVGSTGYSTGEHLHLMVTTDTYPFDVPKDYIRVKDGKYQIDPVYFLNHVYNN</sequence>
<dbReference type="InterPro" id="IPR030885">
    <property type="entry name" value="Lepto_longest"/>
</dbReference>
<dbReference type="SUPFAM" id="SSF51261">
    <property type="entry name" value="Duplicated hybrid motif"/>
    <property type="match status" value="1"/>
</dbReference>
<dbReference type="InterPro" id="IPR011055">
    <property type="entry name" value="Dup_hybrid_motif"/>
</dbReference>
<organism evidence="4 5">
    <name type="scientific">Leptospira inadai serovar Lyme</name>
    <dbReference type="NCBI Taxonomy" id="293084"/>
    <lineage>
        <taxon>Bacteria</taxon>
        <taxon>Pseudomonadati</taxon>
        <taxon>Spirochaetota</taxon>
        <taxon>Spirochaetia</taxon>
        <taxon>Leptospirales</taxon>
        <taxon>Leptospiraceae</taxon>
        <taxon>Leptospira</taxon>
    </lineage>
</organism>
<name>A0ABX4YCM7_9LEPT</name>
<dbReference type="Proteomes" id="UP000094669">
    <property type="component" value="Unassembled WGS sequence"/>
</dbReference>
<keyword evidence="1" id="KW-0732">Signal</keyword>
<feature type="domain" description="M23ase beta-sheet core" evidence="3">
    <location>
        <begin position="1327"/>
        <end position="1395"/>
    </location>
</feature>
<dbReference type="PANTHER" id="PTHR21666:SF289">
    <property type="entry name" value="L-ALA--D-GLU ENDOPEPTIDASE"/>
    <property type="match status" value="1"/>
</dbReference>
<comment type="caution">
    <text evidence="4">The sequence shown here is derived from an EMBL/GenBank/DDBJ whole genome shotgun (WGS) entry which is preliminary data.</text>
</comment>
<dbReference type="NCBIfam" id="TIGR04388">
    <property type="entry name" value="Lepto_longest"/>
    <property type="match status" value="1"/>
</dbReference>
<evidence type="ECO:0000256" key="1">
    <source>
        <dbReference type="ARBA" id="ARBA00022729"/>
    </source>
</evidence>
<feature type="region of interest" description="Disordered" evidence="2">
    <location>
        <begin position="1169"/>
        <end position="1190"/>
    </location>
</feature>
<dbReference type="InterPro" id="IPR050570">
    <property type="entry name" value="Cell_wall_metabolism_enzyme"/>
</dbReference>
<protein>
    <submittedName>
        <fullName evidence="4">TIGR04388 family protein</fullName>
    </submittedName>
</protein>
<dbReference type="EMBL" id="MCRM02000043">
    <property type="protein sequence ID" value="PNV71617.1"/>
    <property type="molecule type" value="Genomic_DNA"/>
</dbReference>
<evidence type="ECO:0000259" key="3">
    <source>
        <dbReference type="Pfam" id="PF01551"/>
    </source>
</evidence>
<evidence type="ECO:0000256" key="2">
    <source>
        <dbReference type="SAM" id="MobiDB-lite"/>
    </source>
</evidence>
<dbReference type="Pfam" id="PF01551">
    <property type="entry name" value="Peptidase_M23"/>
    <property type="match status" value="1"/>
</dbReference>
<dbReference type="PANTHER" id="PTHR21666">
    <property type="entry name" value="PEPTIDASE-RELATED"/>
    <property type="match status" value="1"/>
</dbReference>
<keyword evidence="5" id="KW-1185">Reference proteome</keyword>
<dbReference type="InterPro" id="IPR016047">
    <property type="entry name" value="M23ase_b-sheet_dom"/>
</dbReference>
<feature type="compositionally biased region" description="Basic and acidic residues" evidence="2">
    <location>
        <begin position="1181"/>
        <end position="1190"/>
    </location>
</feature>
<reference evidence="4" key="1">
    <citation type="submission" date="2018-01" db="EMBL/GenBank/DDBJ databases">
        <title>Genomic characterization of Leptospira inadai serogroup Lyme isolated from captured rat in Brazil and comparative analysis with human reference strain.</title>
        <authorList>
            <person name="Moreno L.Z."/>
            <person name="Loureiro A.P."/>
            <person name="Miraglia F."/>
            <person name="Kremer F.S."/>
            <person name="Eslabao M.R."/>
            <person name="Dellagostin O.A."/>
            <person name="Lilenbaum W."/>
            <person name="Moreno A.M."/>
        </authorList>
    </citation>
    <scope>NUCLEOTIDE SEQUENCE [LARGE SCALE GENOMIC DNA]</scope>
    <source>
        <strain evidence="4">M34/99</strain>
    </source>
</reference>